<sequence>MHAARQIRRLLGRLLWAGSSPRRLALALSLAILLGLMPLPWGTSLLCAALALSLRLNLALMQAVNFALYPLQLVLLLPFFHAGASLAGVPAPGAILSLSALLDLSRMAGTLAPLAFAAAGALLLWLLAALLLWPVLYGLSLYALQRLAHQRSADDFAELEK</sequence>
<gene>
    <name evidence="3" type="ORF">SAMN05661003_1135</name>
</gene>
<evidence type="ECO:0000313" key="4">
    <source>
        <dbReference type="Proteomes" id="UP000243205"/>
    </source>
</evidence>
<accession>A0A1G7DDL8</accession>
<dbReference type="PANTHER" id="PTHR35102">
    <property type="entry name" value="E3 UBIQUITIN-PROTEIN LIGASE"/>
    <property type="match status" value="1"/>
</dbReference>
<keyword evidence="1" id="KW-1133">Transmembrane helix</keyword>
<dbReference type="InterPro" id="IPR018639">
    <property type="entry name" value="DUF2062"/>
</dbReference>
<feature type="domain" description="DUF2062" evidence="2">
    <location>
        <begin position="5"/>
        <end position="151"/>
    </location>
</feature>
<name>A0A1G7DDL8_9BACT</name>
<feature type="transmembrane region" description="Helical" evidence="1">
    <location>
        <begin position="114"/>
        <end position="136"/>
    </location>
</feature>
<keyword evidence="1" id="KW-0472">Membrane</keyword>
<organism evidence="3 4">
    <name type="scientific">Desulfuromonas thiophila</name>
    <dbReference type="NCBI Taxonomy" id="57664"/>
    <lineage>
        <taxon>Bacteria</taxon>
        <taxon>Pseudomonadati</taxon>
        <taxon>Thermodesulfobacteriota</taxon>
        <taxon>Desulfuromonadia</taxon>
        <taxon>Desulfuromonadales</taxon>
        <taxon>Desulfuromonadaceae</taxon>
        <taxon>Desulfuromonas</taxon>
    </lineage>
</organism>
<keyword evidence="4" id="KW-1185">Reference proteome</keyword>
<evidence type="ECO:0000256" key="1">
    <source>
        <dbReference type="SAM" id="Phobius"/>
    </source>
</evidence>
<keyword evidence="1" id="KW-0812">Transmembrane</keyword>
<feature type="transmembrane region" description="Helical" evidence="1">
    <location>
        <begin position="77"/>
        <end position="102"/>
    </location>
</feature>
<dbReference type="PANTHER" id="PTHR35102:SF1">
    <property type="entry name" value="E3 UBIQUITIN-PROTEIN LIGASE"/>
    <property type="match status" value="1"/>
</dbReference>
<dbReference type="AlphaFoldDB" id="A0A1G7DDL8"/>
<dbReference type="Proteomes" id="UP000243205">
    <property type="component" value="Unassembled WGS sequence"/>
</dbReference>
<protein>
    <recommendedName>
        <fullName evidence="2">DUF2062 domain-containing protein</fullName>
    </recommendedName>
</protein>
<evidence type="ECO:0000259" key="2">
    <source>
        <dbReference type="Pfam" id="PF09835"/>
    </source>
</evidence>
<dbReference type="STRING" id="57664.SAMN05661003_1135"/>
<proteinExistence type="predicted"/>
<reference evidence="4" key="1">
    <citation type="submission" date="2016-10" db="EMBL/GenBank/DDBJ databases">
        <authorList>
            <person name="Varghese N."/>
            <person name="Submissions S."/>
        </authorList>
    </citation>
    <scope>NUCLEOTIDE SEQUENCE [LARGE SCALE GENOMIC DNA]</scope>
    <source>
        <strain evidence="4">DSM 8987</strain>
    </source>
</reference>
<dbReference type="EMBL" id="FNAQ01000013">
    <property type="protein sequence ID" value="SDE48885.1"/>
    <property type="molecule type" value="Genomic_DNA"/>
</dbReference>
<dbReference type="Pfam" id="PF09835">
    <property type="entry name" value="DUF2062"/>
    <property type="match status" value="1"/>
</dbReference>
<evidence type="ECO:0000313" key="3">
    <source>
        <dbReference type="EMBL" id="SDE48885.1"/>
    </source>
</evidence>